<evidence type="ECO:0000313" key="1">
    <source>
        <dbReference type="EMBL" id="KAH3826695.1"/>
    </source>
</evidence>
<keyword evidence="2" id="KW-1185">Reference proteome</keyword>
<accession>A0A9D4H3A4</accession>
<sequence>MRWSIRNGYTFSLVLEFCESYQFLPIGKRVNFKGIFVSFVADNNQRKVKLAPSLILWSVMTLQTGSVSTDSLAYSELVFDLGEHFGWKDVKCCS</sequence>
<dbReference type="Proteomes" id="UP000828390">
    <property type="component" value="Unassembled WGS sequence"/>
</dbReference>
<dbReference type="EMBL" id="JAIWYP010000005">
    <property type="protein sequence ID" value="KAH3826695.1"/>
    <property type="molecule type" value="Genomic_DNA"/>
</dbReference>
<evidence type="ECO:0000313" key="2">
    <source>
        <dbReference type="Proteomes" id="UP000828390"/>
    </source>
</evidence>
<name>A0A9D4H3A4_DREPO</name>
<organism evidence="1 2">
    <name type="scientific">Dreissena polymorpha</name>
    <name type="common">Zebra mussel</name>
    <name type="synonym">Mytilus polymorpha</name>
    <dbReference type="NCBI Taxonomy" id="45954"/>
    <lineage>
        <taxon>Eukaryota</taxon>
        <taxon>Metazoa</taxon>
        <taxon>Spiralia</taxon>
        <taxon>Lophotrochozoa</taxon>
        <taxon>Mollusca</taxon>
        <taxon>Bivalvia</taxon>
        <taxon>Autobranchia</taxon>
        <taxon>Heteroconchia</taxon>
        <taxon>Euheterodonta</taxon>
        <taxon>Imparidentia</taxon>
        <taxon>Neoheterodontei</taxon>
        <taxon>Myida</taxon>
        <taxon>Dreissenoidea</taxon>
        <taxon>Dreissenidae</taxon>
        <taxon>Dreissena</taxon>
    </lineage>
</organism>
<protein>
    <submittedName>
        <fullName evidence="1">Uncharacterized protein</fullName>
    </submittedName>
</protein>
<comment type="caution">
    <text evidence="1">The sequence shown here is derived from an EMBL/GenBank/DDBJ whole genome shotgun (WGS) entry which is preliminary data.</text>
</comment>
<reference evidence="1" key="2">
    <citation type="submission" date="2020-11" db="EMBL/GenBank/DDBJ databases">
        <authorList>
            <person name="McCartney M.A."/>
            <person name="Auch B."/>
            <person name="Kono T."/>
            <person name="Mallez S."/>
            <person name="Becker A."/>
            <person name="Gohl D.M."/>
            <person name="Silverstein K.A.T."/>
            <person name="Koren S."/>
            <person name="Bechman K.B."/>
            <person name="Herman A."/>
            <person name="Abrahante J.E."/>
            <person name="Garbe J."/>
        </authorList>
    </citation>
    <scope>NUCLEOTIDE SEQUENCE</scope>
    <source>
        <strain evidence="1">Duluth1</strain>
        <tissue evidence="1">Whole animal</tissue>
    </source>
</reference>
<dbReference type="AlphaFoldDB" id="A0A9D4H3A4"/>
<proteinExistence type="predicted"/>
<reference evidence="1" key="1">
    <citation type="journal article" date="2019" name="bioRxiv">
        <title>The Genome of the Zebra Mussel, Dreissena polymorpha: A Resource for Invasive Species Research.</title>
        <authorList>
            <person name="McCartney M.A."/>
            <person name="Auch B."/>
            <person name="Kono T."/>
            <person name="Mallez S."/>
            <person name="Zhang Y."/>
            <person name="Obille A."/>
            <person name="Becker A."/>
            <person name="Abrahante J.E."/>
            <person name="Garbe J."/>
            <person name="Badalamenti J.P."/>
            <person name="Herman A."/>
            <person name="Mangelson H."/>
            <person name="Liachko I."/>
            <person name="Sullivan S."/>
            <person name="Sone E.D."/>
            <person name="Koren S."/>
            <person name="Silverstein K.A.T."/>
            <person name="Beckman K.B."/>
            <person name="Gohl D.M."/>
        </authorList>
    </citation>
    <scope>NUCLEOTIDE SEQUENCE</scope>
    <source>
        <strain evidence="1">Duluth1</strain>
        <tissue evidence="1">Whole animal</tissue>
    </source>
</reference>
<gene>
    <name evidence="1" type="ORF">DPMN_128605</name>
</gene>